<keyword evidence="1" id="KW-0233">DNA recombination</keyword>
<accession>H0E990</accession>
<dbReference type="GO" id="GO:0003677">
    <property type="term" value="F:DNA binding"/>
    <property type="evidence" value="ECO:0007669"/>
    <property type="project" value="InterPro"/>
</dbReference>
<dbReference type="Proteomes" id="UP000005143">
    <property type="component" value="Unassembled WGS sequence"/>
</dbReference>
<gene>
    <name evidence="3" type="ORF">PAI11_34070</name>
</gene>
<dbReference type="GO" id="GO:0015074">
    <property type="term" value="P:DNA integration"/>
    <property type="evidence" value="ECO:0007669"/>
    <property type="project" value="InterPro"/>
</dbReference>
<name>H0E990_9ACTN</name>
<dbReference type="InterPro" id="IPR013762">
    <property type="entry name" value="Integrase-like_cat_sf"/>
</dbReference>
<comment type="caution">
    <text evidence="3">The sequence shown here is derived from an EMBL/GenBank/DDBJ whole genome shotgun (WGS) entry which is preliminary data.</text>
</comment>
<evidence type="ECO:0000256" key="1">
    <source>
        <dbReference type="ARBA" id="ARBA00023172"/>
    </source>
</evidence>
<evidence type="ECO:0000313" key="4">
    <source>
        <dbReference type="Proteomes" id="UP000005143"/>
    </source>
</evidence>
<protein>
    <recommendedName>
        <fullName evidence="2">Tyr recombinase domain-containing protein</fullName>
    </recommendedName>
</protein>
<reference evidence="3 4" key="1">
    <citation type="journal article" date="2013" name="Biodegradation">
        <title>Quantitative proteomic analysis of ibuprofen-degrading Patulibacter sp. strain I11.</title>
        <authorList>
            <person name="Almeida B."/>
            <person name="Kjeldal H."/>
            <person name="Lolas I."/>
            <person name="Knudsen A.D."/>
            <person name="Carvalho G."/>
            <person name="Nielsen K.L."/>
            <person name="Barreto Crespo M.T."/>
            <person name="Stensballe A."/>
            <person name="Nielsen J.L."/>
        </authorList>
    </citation>
    <scope>NUCLEOTIDE SEQUENCE [LARGE SCALE GENOMIC DNA]</scope>
    <source>
        <strain evidence="3 4">I11</strain>
    </source>
</reference>
<proteinExistence type="predicted"/>
<dbReference type="InterPro" id="IPR011010">
    <property type="entry name" value="DNA_brk_join_enz"/>
</dbReference>
<feature type="domain" description="Tyr recombinase" evidence="2">
    <location>
        <begin position="1"/>
        <end position="82"/>
    </location>
</feature>
<sequence length="96" mass="10108">MFCGRRGQVLSDSAIRRRYTAARDAAGLHPVNLHGLRHAAGSILAQGIDQVYAASILGHARVSTTDRYTHGKVNSRSIAATNAAYGVTEASSSGEI</sequence>
<dbReference type="SUPFAM" id="SSF56349">
    <property type="entry name" value="DNA breaking-rejoining enzymes"/>
    <property type="match status" value="1"/>
</dbReference>
<dbReference type="EMBL" id="AGUD01000254">
    <property type="protein sequence ID" value="EHN09765.1"/>
    <property type="molecule type" value="Genomic_DNA"/>
</dbReference>
<dbReference type="Pfam" id="PF00589">
    <property type="entry name" value="Phage_integrase"/>
    <property type="match status" value="1"/>
</dbReference>
<evidence type="ECO:0000259" key="2">
    <source>
        <dbReference type="PROSITE" id="PS51898"/>
    </source>
</evidence>
<evidence type="ECO:0000313" key="3">
    <source>
        <dbReference type="EMBL" id="EHN09765.1"/>
    </source>
</evidence>
<dbReference type="Gene3D" id="1.10.443.10">
    <property type="entry name" value="Intergrase catalytic core"/>
    <property type="match status" value="1"/>
</dbReference>
<keyword evidence="4" id="KW-1185">Reference proteome</keyword>
<dbReference type="InterPro" id="IPR002104">
    <property type="entry name" value="Integrase_catalytic"/>
</dbReference>
<dbReference type="AlphaFoldDB" id="H0E990"/>
<dbReference type="PROSITE" id="PS51898">
    <property type="entry name" value="TYR_RECOMBINASE"/>
    <property type="match status" value="1"/>
</dbReference>
<dbReference type="GO" id="GO:0006310">
    <property type="term" value="P:DNA recombination"/>
    <property type="evidence" value="ECO:0007669"/>
    <property type="project" value="UniProtKB-KW"/>
</dbReference>
<organism evidence="3 4">
    <name type="scientific">Patulibacter medicamentivorans</name>
    <dbReference type="NCBI Taxonomy" id="1097667"/>
    <lineage>
        <taxon>Bacteria</taxon>
        <taxon>Bacillati</taxon>
        <taxon>Actinomycetota</taxon>
        <taxon>Thermoleophilia</taxon>
        <taxon>Solirubrobacterales</taxon>
        <taxon>Patulibacteraceae</taxon>
        <taxon>Patulibacter</taxon>
    </lineage>
</organism>